<dbReference type="Pfam" id="PF04932">
    <property type="entry name" value="Wzy_C"/>
    <property type="match status" value="1"/>
</dbReference>
<evidence type="ECO:0000313" key="7">
    <source>
        <dbReference type="EMBL" id="GAA0810203.1"/>
    </source>
</evidence>
<comment type="subcellular location">
    <subcellularLocation>
        <location evidence="1">Membrane</location>
        <topology evidence="1">Multi-pass membrane protein</topology>
    </subcellularLocation>
</comment>
<feature type="transmembrane region" description="Helical" evidence="5">
    <location>
        <begin position="127"/>
        <end position="145"/>
    </location>
</feature>
<evidence type="ECO:0000256" key="4">
    <source>
        <dbReference type="ARBA" id="ARBA00023136"/>
    </source>
</evidence>
<evidence type="ECO:0000259" key="6">
    <source>
        <dbReference type="Pfam" id="PF04932"/>
    </source>
</evidence>
<gene>
    <name evidence="7" type="ORF">GCM10009111_00720</name>
</gene>
<keyword evidence="3 5" id="KW-1133">Transmembrane helix</keyword>
<feature type="transmembrane region" description="Helical" evidence="5">
    <location>
        <begin position="392"/>
        <end position="420"/>
    </location>
</feature>
<feature type="transmembrane region" description="Helical" evidence="5">
    <location>
        <begin position="208"/>
        <end position="241"/>
    </location>
</feature>
<name>A0ABP3WCQ2_9GAMM</name>
<accession>A0ABP3WCQ2</accession>
<evidence type="ECO:0000256" key="3">
    <source>
        <dbReference type="ARBA" id="ARBA00022989"/>
    </source>
</evidence>
<keyword evidence="4 5" id="KW-0472">Membrane</keyword>
<feature type="transmembrane region" description="Helical" evidence="5">
    <location>
        <begin position="12"/>
        <end position="30"/>
    </location>
</feature>
<organism evidence="7 8">
    <name type="scientific">Colwellia asteriadis</name>
    <dbReference type="NCBI Taxonomy" id="517723"/>
    <lineage>
        <taxon>Bacteria</taxon>
        <taxon>Pseudomonadati</taxon>
        <taxon>Pseudomonadota</taxon>
        <taxon>Gammaproteobacteria</taxon>
        <taxon>Alteromonadales</taxon>
        <taxon>Colwelliaceae</taxon>
        <taxon>Colwellia</taxon>
    </lineage>
</organism>
<protein>
    <recommendedName>
        <fullName evidence="6">O-antigen ligase-related domain-containing protein</fullName>
    </recommendedName>
</protein>
<evidence type="ECO:0000313" key="8">
    <source>
        <dbReference type="Proteomes" id="UP001500021"/>
    </source>
</evidence>
<dbReference type="InterPro" id="IPR007016">
    <property type="entry name" value="O-antigen_ligase-rel_domated"/>
</dbReference>
<feature type="transmembrane region" description="Helical" evidence="5">
    <location>
        <begin position="176"/>
        <end position="196"/>
    </location>
</feature>
<feature type="transmembrane region" description="Helical" evidence="5">
    <location>
        <begin position="69"/>
        <end position="88"/>
    </location>
</feature>
<evidence type="ECO:0000256" key="5">
    <source>
        <dbReference type="SAM" id="Phobius"/>
    </source>
</evidence>
<dbReference type="EMBL" id="BAAAFA010000001">
    <property type="protein sequence ID" value="GAA0810203.1"/>
    <property type="molecule type" value="Genomic_DNA"/>
</dbReference>
<comment type="caution">
    <text evidence="7">The sequence shown here is derived from an EMBL/GenBank/DDBJ whole genome shotgun (WGS) entry which is preliminary data.</text>
</comment>
<sequence>MKIKVTPTPLKAIIALLILVAQSFIQKLAISESISFLKIIDELVVLYCIPFAIRVGLRLFHQSKVFKGFFFLISIYWLFAITSSLFGVGSIAQALYQFVLDSKYIIVFLYCYGAYREGISELYLSRFFKIMVLVNVPFVLLQLLAPSAYDAIFPTGAHHGSFFTTSGDALTRTAGIFWFTGLLAFFSSLASGFFLISIWKGNAKKSNYLYLALSLLLLISTLSRGEIGAFILAIAATYIFFISSQKIRHINLIFISAILTSLILSNLDMIRISLEEIGFSQTGAGLTPSPRAQMMSSAISEANENFPLGAGLGTLGGQAAVVYDSDLFYKHGFQYLWYFHHGLFLTDTYWPKVFAEVGWVGAIILFLVYGYYPKSYLRQPNNLPFAGKFSFFAMTVLLINSFSAPVYNSVDLIIMVLFLAGFERHNNMKNINSAQ</sequence>
<keyword evidence="8" id="KW-1185">Reference proteome</keyword>
<feature type="domain" description="O-antigen ligase-related" evidence="6">
    <location>
        <begin position="210"/>
        <end position="366"/>
    </location>
</feature>
<feature type="transmembrane region" description="Helical" evidence="5">
    <location>
        <begin position="94"/>
        <end position="115"/>
    </location>
</feature>
<proteinExistence type="predicted"/>
<feature type="transmembrane region" description="Helical" evidence="5">
    <location>
        <begin position="247"/>
        <end position="267"/>
    </location>
</feature>
<evidence type="ECO:0000256" key="2">
    <source>
        <dbReference type="ARBA" id="ARBA00022692"/>
    </source>
</evidence>
<keyword evidence="2 5" id="KW-0812">Transmembrane</keyword>
<dbReference type="Proteomes" id="UP001500021">
    <property type="component" value="Unassembled WGS sequence"/>
</dbReference>
<evidence type="ECO:0000256" key="1">
    <source>
        <dbReference type="ARBA" id="ARBA00004141"/>
    </source>
</evidence>
<feature type="transmembrane region" description="Helical" evidence="5">
    <location>
        <begin position="36"/>
        <end position="57"/>
    </location>
</feature>
<feature type="transmembrane region" description="Helical" evidence="5">
    <location>
        <begin position="353"/>
        <end position="372"/>
    </location>
</feature>
<dbReference type="RefSeq" id="WP_343813559.1">
    <property type="nucleotide sequence ID" value="NZ_BAAAFA010000001.1"/>
</dbReference>
<reference evidence="8" key="1">
    <citation type="journal article" date="2019" name="Int. J. Syst. Evol. Microbiol.">
        <title>The Global Catalogue of Microorganisms (GCM) 10K type strain sequencing project: providing services to taxonomists for standard genome sequencing and annotation.</title>
        <authorList>
            <consortium name="The Broad Institute Genomics Platform"/>
            <consortium name="The Broad Institute Genome Sequencing Center for Infectious Disease"/>
            <person name="Wu L."/>
            <person name="Ma J."/>
        </authorList>
    </citation>
    <scope>NUCLEOTIDE SEQUENCE [LARGE SCALE GENOMIC DNA]</scope>
    <source>
        <strain evidence="8">JCM 15608</strain>
    </source>
</reference>